<dbReference type="SUPFAM" id="SSF55729">
    <property type="entry name" value="Acyl-CoA N-acyltransferases (Nat)"/>
    <property type="match status" value="1"/>
</dbReference>
<evidence type="ECO:0000256" key="4">
    <source>
        <dbReference type="ARBA" id="ARBA00023098"/>
    </source>
</evidence>
<comment type="pathway">
    <text evidence="1">Lipid metabolism.</text>
</comment>
<evidence type="ECO:0000256" key="2">
    <source>
        <dbReference type="ARBA" id="ARBA00022516"/>
    </source>
</evidence>
<evidence type="ECO:0000313" key="6">
    <source>
        <dbReference type="EMBL" id="KAA6339970.1"/>
    </source>
</evidence>
<evidence type="ECO:0000256" key="5">
    <source>
        <dbReference type="ARBA" id="ARBA00023315"/>
    </source>
</evidence>
<sequence length="335" mass="38564">MEEKIINPVSKELIKAELTENKRLRMTNKSNNQIYIITHHDSPHIMREIGRLREITFRFAGGGSGLSADIDEFDMMDNPYKQLIVWNPEAEEILGGYRYILGTDVQFNEKGAPILATSHMFKFSEKFIKEFLPTTIELGRSFVSLEYQSSRAGSKSLFALDNLWDGLGALTVIMPNVKYFFGKVTMYPNYHRQGRDMILYFLKKHFGDKDNLIVPLKSLTLETDERELSKLFNKNTFKEDYKILNTEVRKFGYNIPPLVNAYMNLSPTMRMFGTAVNYGFGDVEETGILIAVDEILEEKRLRHIESFIKDMGEYDIASAANKVFFKGLGGKHKEE</sequence>
<evidence type="ECO:0000256" key="1">
    <source>
        <dbReference type="ARBA" id="ARBA00005189"/>
    </source>
</evidence>
<name>A0A5J4S3D8_9ZZZZ</name>
<dbReference type="GO" id="GO:0006629">
    <property type="term" value="P:lipid metabolic process"/>
    <property type="evidence" value="ECO:0007669"/>
    <property type="project" value="UniProtKB-KW"/>
</dbReference>
<dbReference type="Pfam" id="PF13444">
    <property type="entry name" value="Acetyltransf_5"/>
    <property type="match status" value="1"/>
</dbReference>
<reference evidence="6" key="1">
    <citation type="submission" date="2019-03" db="EMBL/GenBank/DDBJ databases">
        <title>Single cell metagenomics reveals metabolic interactions within the superorganism composed of flagellate Streblomastix strix and complex community of Bacteroidetes bacteria on its surface.</title>
        <authorList>
            <person name="Treitli S.C."/>
            <person name="Kolisko M."/>
            <person name="Husnik F."/>
            <person name="Keeling P."/>
            <person name="Hampl V."/>
        </authorList>
    </citation>
    <scope>NUCLEOTIDE SEQUENCE</scope>
    <source>
        <strain evidence="6">STM</strain>
    </source>
</reference>
<dbReference type="InterPro" id="IPR016181">
    <property type="entry name" value="Acyl_CoA_acyltransferase"/>
</dbReference>
<dbReference type="GO" id="GO:0016746">
    <property type="term" value="F:acyltransferase activity"/>
    <property type="evidence" value="ECO:0007669"/>
    <property type="project" value="UniProtKB-KW"/>
</dbReference>
<keyword evidence="5" id="KW-0012">Acyltransferase</keyword>
<comment type="caution">
    <text evidence="6">The sequence shown here is derived from an EMBL/GenBank/DDBJ whole genome shotgun (WGS) entry which is preliminary data.</text>
</comment>
<accession>A0A5J4S3D8</accession>
<evidence type="ECO:0000256" key="3">
    <source>
        <dbReference type="ARBA" id="ARBA00022679"/>
    </source>
</evidence>
<dbReference type="EMBL" id="SNRY01000494">
    <property type="protein sequence ID" value="KAA6339970.1"/>
    <property type="molecule type" value="Genomic_DNA"/>
</dbReference>
<protein>
    <recommendedName>
        <fullName evidence="7">Hemolysin A</fullName>
    </recommendedName>
</protein>
<dbReference type="PANTHER" id="PTHR37323">
    <property type="entry name" value="GCN5-RELATED N-ACETYLTRANSFERASE"/>
    <property type="match status" value="1"/>
</dbReference>
<keyword evidence="2" id="KW-0444">Lipid biosynthesis</keyword>
<proteinExistence type="predicted"/>
<dbReference type="InterPro" id="IPR052351">
    <property type="entry name" value="Ornithine_N-alpha-AT"/>
</dbReference>
<keyword evidence="3" id="KW-0808">Transferase</keyword>
<dbReference type="PANTHER" id="PTHR37323:SF1">
    <property type="entry name" value="L-ORNITHINE N(ALPHA)-ACYLTRANSFERASE"/>
    <property type="match status" value="1"/>
</dbReference>
<evidence type="ECO:0008006" key="7">
    <source>
        <dbReference type="Google" id="ProtNLM"/>
    </source>
</evidence>
<keyword evidence="4" id="KW-0443">Lipid metabolism</keyword>
<dbReference type="AlphaFoldDB" id="A0A5J4S3D8"/>
<gene>
    <name evidence="6" type="ORF">EZS27_012136</name>
</gene>
<organism evidence="6">
    <name type="scientific">termite gut metagenome</name>
    <dbReference type="NCBI Taxonomy" id="433724"/>
    <lineage>
        <taxon>unclassified sequences</taxon>
        <taxon>metagenomes</taxon>
        <taxon>organismal metagenomes</taxon>
    </lineage>
</organism>